<dbReference type="Gene3D" id="1.10.287.110">
    <property type="entry name" value="DnaJ domain"/>
    <property type="match status" value="1"/>
</dbReference>
<keyword evidence="7 12" id="KW-0346">Stress response</keyword>
<evidence type="ECO:0000256" key="9">
    <source>
        <dbReference type="ARBA" id="ARBA00053423"/>
    </source>
</evidence>
<evidence type="ECO:0000256" key="2">
    <source>
        <dbReference type="ARBA" id="ARBA00022705"/>
    </source>
</evidence>
<evidence type="ECO:0000313" key="16">
    <source>
        <dbReference type="EMBL" id="XDN89697.1"/>
    </source>
</evidence>
<evidence type="ECO:0000256" key="8">
    <source>
        <dbReference type="ARBA" id="ARBA00023186"/>
    </source>
</evidence>
<dbReference type="InterPro" id="IPR008971">
    <property type="entry name" value="HSP40/DnaJ_pept-bd"/>
</dbReference>
<comment type="similarity">
    <text evidence="10 12">Belongs to the DnaJ family.</text>
</comment>
<feature type="binding site" evidence="12">
    <location>
        <position position="156"/>
    </location>
    <ligand>
        <name>Zn(2+)</name>
        <dbReference type="ChEBI" id="CHEBI:29105"/>
        <label>1</label>
    </ligand>
</feature>
<dbReference type="CDD" id="cd10719">
    <property type="entry name" value="DnaJ_zf"/>
    <property type="match status" value="1"/>
</dbReference>
<accession>A0AB39JCK1</accession>
<feature type="repeat" description="CXXCXGXG motif" evidence="12">
    <location>
        <begin position="173"/>
        <end position="180"/>
    </location>
</feature>
<comment type="domain">
    <text evidence="12">The J domain is necessary and sufficient to stimulate DnaK ATPase activity. Zinc center 1 plays an important role in the autonomous, DnaK-independent chaperone activity of DnaJ. Zinc center 2 is essential for interaction with DnaK and for DnaJ activity.</text>
</comment>
<feature type="domain" description="CR-type" evidence="15">
    <location>
        <begin position="143"/>
        <end position="225"/>
    </location>
</feature>
<dbReference type="InterPro" id="IPR012724">
    <property type="entry name" value="DnaJ"/>
</dbReference>
<dbReference type="RefSeq" id="WP_369000270.1">
    <property type="nucleotide sequence ID" value="NZ_CP158487.1"/>
</dbReference>
<feature type="binding site" evidence="12">
    <location>
        <position position="216"/>
    </location>
    <ligand>
        <name>Zn(2+)</name>
        <dbReference type="ChEBI" id="CHEBI:29105"/>
        <label>1</label>
    </ligand>
</feature>
<feature type="binding site" evidence="12">
    <location>
        <position position="199"/>
    </location>
    <ligand>
        <name>Zn(2+)</name>
        <dbReference type="ChEBI" id="CHEBI:29105"/>
        <label>2</label>
    </ligand>
</feature>
<organism evidence="16">
    <name type="scientific">Candidatus Nanosynbacter sp. TM7-074</name>
    <dbReference type="NCBI Taxonomy" id="3158573"/>
    <lineage>
        <taxon>Bacteria</taxon>
        <taxon>Candidatus Saccharimonadota</taxon>
        <taxon>Candidatus Saccharimonadia</taxon>
        <taxon>Candidatus Nanosynbacterales</taxon>
        <taxon>Candidatus Nanosynbacteraceae</taxon>
        <taxon>Candidatus Nanosynbacter</taxon>
    </lineage>
</organism>
<feature type="binding site" evidence="12">
    <location>
        <position position="159"/>
    </location>
    <ligand>
        <name>Zn(2+)</name>
        <dbReference type="ChEBI" id="CHEBI:29105"/>
        <label>1</label>
    </ligand>
</feature>
<dbReference type="PROSITE" id="PS51188">
    <property type="entry name" value="ZF_CR"/>
    <property type="match status" value="1"/>
</dbReference>
<gene>
    <name evidence="12 16" type="primary">dnaJ</name>
    <name evidence="16" type="ORF">TM074_03265</name>
</gene>
<proteinExistence type="inferred from homology"/>
<keyword evidence="3 12" id="KW-0479">Metal-binding</keyword>
<protein>
    <recommendedName>
        <fullName evidence="11 12">Chaperone protein DnaJ</fullName>
    </recommendedName>
</protein>
<sequence length="369" mass="39830">MSKRDYYEVLGVSKSASEDEIKKAFRKLAVKYHPDKEGGDEAKFKEINEAYEVLKDKQKRQRYDQFGHAGVGGASGGGFSGNPFEGFGGFGGQNVHFDFGDGGLGDIFSQFFGGAPGASGGGRQRGRDIETSVTLSFEDAIFGTEKKISLSLEDECEHCHGDGAEPGFGVKTCPTCKGAGQQTRVMNSLFGQIQQAVTCETCRGKGKVPEKECSVCRGKGTTRQNKDITIKIPAGIDDEATIRLRDRGEAISGGSRGDLYVHIRVKAHKKFTREGNIILSEEHISMVDAALGTEIDVETVDGVITMKIPAGTQSGTDFKLSGHGVPNLRSESRGPHIVGIIVDTPTKLTKKQKELLEQFRGAKKRGLFS</sequence>
<dbReference type="InterPro" id="IPR036869">
    <property type="entry name" value="J_dom_sf"/>
</dbReference>
<keyword evidence="8 12" id="KW-0143">Chaperone</keyword>
<dbReference type="GO" id="GO:0031072">
    <property type="term" value="F:heat shock protein binding"/>
    <property type="evidence" value="ECO:0007669"/>
    <property type="project" value="InterPro"/>
</dbReference>
<dbReference type="GO" id="GO:0016491">
    <property type="term" value="F:oxidoreductase activity"/>
    <property type="evidence" value="ECO:0007669"/>
    <property type="project" value="UniProtKB-KW"/>
</dbReference>
<feature type="domain" description="J" evidence="14">
    <location>
        <begin position="5"/>
        <end position="67"/>
    </location>
</feature>
<dbReference type="EMBL" id="CP158487">
    <property type="protein sequence ID" value="XDN89697.1"/>
    <property type="molecule type" value="Genomic_DNA"/>
</dbReference>
<dbReference type="GO" id="GO:0009408">
    <property type="term" value="P:response to heat"/>
    <property type="evidence" value="ECO:0007669"/>
    <property type="project" value="InterPro"/>
</dbReference>
<evidence type="ECO:0000256" key="13">
    <source>
        <dbReference type="PROSITE-ProRule" id="PRU00546"/>
    </source>
</evidence>
<dbReference type="NCBIfam" id="TIGR02349">
    <property type="entry name" value="DnaJ_bact"/>
    <property type="match status" value="1"/>
</dbReference>
<dbReference type="Pfam" id="PF00684">
    <property type="entry name" value="DnaJ_CXXCXGXG"/>
    <property type="match status" value="1"/>
</dbReference>
<keyword evidence="5 12" id="KW-0863">Zinc-finger</keyword>
<comment type="function">
    <text evidence="9 12">Participates actively in the response to hyperosmotic and heat shock by preventing the aggregation of stress-denatured proteins and by disaggregating proteins, also in an autonomous, DnaK-independent fashion. Unfolded proteins bind initially to DnaJ; upon interaction with the DnaJ-bound protein, DnaK hydrolyzes its bound ATP, resulting in the formation of a stable complex. GrpE releases ADP from DnaK; ATP binding to DnaK triggers the release of the substrate protein, thus completing the reaction cycle. Several rounds of ATP-dependent interactions between DnaJ, DnaK and GrpE are required for fully efficient folding. Also involved, together with DnaK and GrpE, in the DNA replication of plasmids through activation of initiation proteins.</text>
</comment>
<dbReference type="AlphaFoldDB" id="A0AB39JCK1"/>
<evidence type="ECO:0000256" key="11">
    <source>
        <dbReference type="ARBA" id="ARBA00067609"/>
    </source>
</evidence>
<dbReference type="Gene3D" id="2.10.230.10">
    <property type="entry name" value="Heat shock protein DnaJ, cysteine-rich domain"/>
    <property type="match status" value="1"/>
</dbReference>
<dbReference type="PANTHER" id="PTHR43096">
    <property type="entry name" value="DNAJ HOMOLOG 1, MITOCHONDRIAL-RELATED"/>
    <property type="match status" value="1"/>
</dbReference>
<feature type="repeat" description="CXXCXGXG motif" evidence="12">
    <location>
        <begin position="213"/>
        <end position="220"/>
    </location>
</feature>
<dbReference type="SMART" id="SM00271">
    <property type="entry name" value="DnaJ"/>
    <property type="match status" value="1"/>
</dbReference>
<dbReference type="InterPro" id="IPR001305">
    <property type="entry name" value="HSP_DnaJ_Cys-rich_dom"/>
</dbReference>
<feature type="zinc finger region" description="CR-type" evidence="13">
    <location>
        <begin position="143"/>
        <end position="225"/>
    </location>
</feature>
<reference evidence="16" key="1">
    <citation type="submission" date="2024-06" db="EMBL/GenBank/DDBJ databases">
        <authorList>
            <person name="Atkinson C."/>
            <person name="McLean J."/>
            <person name="Gallagher L."/>
            <person name="Bor B."/>
            <person name="Mougous J."/>
        </authorList>
    </citation>
    <scope>NUCLEOTIDE SEQUENCE</scope>
    <source>
        <strain evidence="16">TM7-074</strain>
    </source>
</reference>
<dbReference type="PROSITE" id="PS50076">
    <property type="entry name" value="DNAJ_2"/>
    <property type="match status" value="1"/>
</dbReference>
<dbReference type="GO" id="GO:0005737">
    <property type="term" value="C:cytoplasm"/>
    <property type="evidence" value="ECO:0007669"/>
    <property type="project" value="UniProtKB-SubCell"/>
</dbReference>
<dbReference type="CDD" id="cd06257">
    <property type="entry name" value="DnaJ"/>
    <property type="match status" value="1"/>
</dbReference>
<comment type="subcellular location">
    <subcellularLocation>
        <location evidence="12">Cytoplasm</location>
    </subcellularLocation>
</comment>
<dbReference type="Pfam" id="PF01556">
    <property type="entry name" value="DnaJ_C"/>
    <property type="match status" value="1"/>
</dbReference>
<feature type="binding site" evidence="12">
    <location>
        <position position="213"/>
    </location>
    <ligand>
        <name>Zn(2+)</name>
        <dbReference type="ChEBI" id="CHEBI:29105"/>
        <label>1</label>
    </ligand>
</feature>
<dbReference type="FunFam" id="2.10.230.10:FF:000002">
    <property type="entry name" value="Molecular chaperone DnaJ"/>
    <property type="match status" value="1"/>
</dbReference>
<dbReference type="PANTHER" id="PTHR43096:SF48">
    <property type="entry name" value="CHAPERONE PROTEIN DNAJ"/>
    <property type="match status" value="1"/>
</dbReference>
<dbReference type="InterPro" id="IPR002939">
    <property type="entry name" value="DnaJ_C"/>
</dbReference>
<dbReference type="SUPFAM" id="SSF57938">
    <property type="entry name" value="DnaJ/Hsp40 cysteine-rich domain"/>
    <property type="match status" value="1"/>
</dbReference>
<dbReference type="InterPro" id="IPR001623">
    <property type="entry name" value="DnaJ_domain"/>
</dbReference>
<dbReference type="Gene3D" id="2.60.260.20">
    <property type="entry name" value="Urease metallochaperone UreE, N-terminal domain"/>
    <property type="match status" value="2"/>
</dbReference>
<dbReference type="PRINTS" id="PR00625">
    <property type="entry name" value="JDOMAIN"/>
</dbReference>
<dbReference type="FunFam" id="2.60.260.20:FF:000005">
    <property type="entry name" value="Chaperone protein dnaJ 1, mitochondrial"/>
    <property type="match status" value="1"/>
</dbReference>
<keyword evidence="1 12" id="KW-0963">Cytoplasm</keyword>
<dbReference type="SUPFAM" id="SSF49493">
    <property type="entry name" value="HSP40/DnaJ peptide-binding domain"/>
    <property type="match status" value="2"/>
</dbReference>
<dbReference type="HAMAP" id="MF_01152">
    <property type="entry name" value="DnaJ"/>
    <property type="match status" value="1"/>
</dbReference>
<evidence type="ECO:0000256" key="4">
    <source>
        <dbReference type="ARBA" id="ARBA00022737"/>
    </source>
</evidence>
<feature type="repeat" description="CXXCXGXG motif" evidence="12">
    <location>
        <begin position="156"/>
        <end position="163"/>
    </location>
</feature>
<dbReference type="FunFam" id="1.10.287.110:FF:000034">
    <property type="entry name" value="Chaperone protein DnaJ"/>
    <property type="match status" value="1"/>
</dbReference>
<feature type="binding site" evidence="12">
    <location>
        <position position="173"/>
    </location>
    <ligand>
        <name>Zn(2+)</name>
        <dbReference type="ChEBI" id="CHEBI:29105"/>
        <label>2</label>
    </ligand>
</feature>
<evidence type="ECO:0000259" key="15">
    <source>
        <dbReference type="PROSITE" id="PS51188"/>
    </source>
</evidence>
<evidence type="ECO:0000256" key="7">
    <source>
        <dbReference type="ARBA" id="ARBA00023016"/>
    </source>
</evidence>
<dbReference type="InterPro" id="IPR018253">
    <property type="entry name" value="DnaJ_domain_CS"/>
</dbReference>
<feature type="repeat" description="CXXCXGXG motif" evidence="12">
    <location>
        <begin position="199"/>
        <end position="206"/>
    </location>
</feature>
<dbReference type="Pfam" id="PF00226">
    <property type="entry name" value="DnaJ"/>
    <property type="match status" value="1"/>
</dbReference>
<dbReference type="InterPro" id="IPR036410">
    <property type="entry name" value="HSP_DnaJ_Cys-rich_dom_sf"/>
</dbReference>
<name>A0AB39JCK1_9BACT</name>
<comment type="cofactor">
    <cofactor evidence="12">
        <name>Zn(2+)</name>
        <dbReference type="ChEBI" id="CHEBI:29105"/>
    </cofactor>
    <text evidence="12">Binds 2 Zn(2+) ions per monomer.</text>
</comment>
<evidence type="ECO:0000256" key="1">
    <source>
        <dbReference type="ARBA" id="ARBA00022490"/>
    </source>
</evidence>
<dbReference type="GO" id="GO:0005524">
    <property type="term" value="F:ATP binding"/>
    <property type="evidence" value="ECO:0007669"/>
    <property type="project" value="InterPro"/>
</dbReference>
<dbReference type="SUPFAM" id="SSF46565">
    <property type="entry name" value="Chaperone J-domain"/>
    <property type="match status" value="1"/>
</dbReference>
<dbReference type="CDD" id="cd10747">
    <property type="entry name" value="DnaJ_C"/>
    <property type="match status" value="1"/>
</dbReference>
<dbReference type="GO" id="GO:0042026">
    <property type="term" value="P:protein refolding"/>
    <property type="evidence" value="ECO:0007669"/>
    <property type="project" value="TreeGrafter"/>
</dbReference>
<dbReference type="GO" id="GO:0008270">
    <property type="term" value="F:zinc ion binding"/>
    <property type="evidence" value="ECO:0007669"/>
    <property type="project" value="UniProtKB-UniRule"/>
</dbReference>
<feature type="binding site" evidence="12">
    <location>
        <position position="176"/>
    </location>
    <ligand>
        <name>Zn(2+)</name>
        <dbReference type="ChEBI" id="CHEBI:29105"/>
        <label>2</label>
    </ligand>
</feature>
<keyword evidence="4 12" id="KW-0677">Repeat</keyword>
<dbReference type="NCBIfam" id="NF008035">
    <property type="entry name" value="PRK10767.1"/>
    <property type="match status" value="1"/>
</dbReference>
<evidence type="ECO:0000256" key="3">
    <source>
        <dbReference type="ARBA" id="ARBA00022723"/>
    </source>
</evidence>
<evidence type="ECO:0000256" key="12">
    <source>
        <dbReference type="HAMAP-Rule" id="MF_01152"/>
    </source>
</evidence>
<comment type="subunit">
    <text evidence="12">Homodimer.</text>
</comment>
<evidence type="ECO:0000256" key="5">
    <source>
        <dbReference type="ARBA" id="ARBA00022771"/>
    </source>
</evidence>
<keyword evidence="2 12" id="KW-0235">DNA replication</keyword>
<keyword evidence="16" id="KW-0560">Oxidoreductase</keyword>
<dbReference type="GO" id="GO:0051082">
    <property type="term" value="F:unfolded protein binding"/>
    <property type="evidence" value="ECO:0007669"/>
    <property type="project" value="UniProtKB-UniRule"/>
</dbReference>
<evidence type="ECO:0000256" key="6">
    <source>
        <dbReference type="ARBA" id="ARBA00022833"/>
    </source>
</evidence>
<dbReference type="GO" id="GO:0006260">
    <property type="term" value="P:DNA replication"/>
    <property type="evidence" value="ECO:0007669"/>
    <property type="project" value="UniProtKB-KW"/>
</dbReference>
<keyword evidence="6 12" id="KW-0862">Zinc</keyword>
<evidence type="ECO:0000256" key="10">
    <source>
        <dbReference type="ARBA" id="ARBA00061004"/>
    </source>
</evidence>
<dbReference type="PROSITE" id="PS00636">
    <property type="entry name" value="DNAJ_1"/>
    <property type="match status" value="1"/>
</dbReference>
<feature type="binding site" evidence="12">
    <location>
        <position position="202"/>
    </location>
    <ligand>
        <name>Zn(2+)</name>
        <dbReference type="ChEBI" id="CHEBI:29105"/>
        <label>2</label>
    </ligand>
</feature>
<evidence type="ECO:0000259" key="14">
    <source>
        <dbReference type="PROSITE" id="PS50076"/>
    </source>
</evidence>